<dbReference type="Gene3D" id="1.25.10.10">
    <property type="entry name" value="Leucine-rich Repeat Variant"/>
    <property type="match status" value="1"/>
</dbReference>
<evidence type="ECO:0000256" key="9">
    <source>
        <dbReference type="PROSITE-ProRule" id="PRU00259"/>
    </source>
</evidence>
<feature type="compositionally biased region" description="Polar residues" evidence="10">
    <location>
        <begin position="425"/>
        <end position="444"/>
    </location>
</feature>
<gene>
    <name evidence="13" type="ORF">C0Q70_15635</name>
</gene>
<dbReference type="InterPro" id="IPR016024">
    <property type="entry name" value="ARM-type_fold"/>
</dbReference>
<feature type="region of interest" description="Disordered" evidence="10">
    <location>
        <begin position="33"/>
        <end position="81"/>
    </location>
</feature>
<dbReference type="Proteomes" id="UP000245119">
    <property type="component" value="Linkage Group LG9"/>
</dbReference>
<feature type="transmembrane region" description="Helical" evidence="11">
    <location>
        <begin position="6"/>
        <end position="26"/>
    </location>
</feature>
<dbReference type="PROSITE" id="PS50176">
    <property type="entry name" value="ARM_REPEAT"/>
    <property type="match status" value="1"/>
</dbReference>
<reference evidence="13 14" key="1">
    <citation type="submission" date="2018-04" db="EMBL/GenBank/DDBJ databases">
        <title>The genome of golden apple snail Pomacea canaliculata provides insight into stress tolerance and invasive adaptation.</title>
        <authorList>
            <person name="Liu C."/>
            <person name="Liu B."/>
            <person name="Ren Y."/>
            <person name="Zhang Y."/>
            <person name="Wang H."/>
            <person name="Li S."/>
            <person name="Jiang F."/>
            <person name="Yin L."/>
            <person name="Zhang G."/>
            <person name="Qian W."/>
            <person name="Fan W."/>
        </authorList>
    </citation>
    <scope>NUCLEOTIDE SEQUENCE [LARGE SCALE GENOMIC DNA]</scope>
    <source>
        <strain evidence="13">SZHN2017</strain>
        <tissue evidence="13">Muscle</tissue>
    </source>
</reference>
<dbReference type="STRING" id="400727.A0A2T7NVD9"/>
<evidence type="ECO:0000256" key="10">
    <source>
        <dbReference type="SAM" id="MobiDB-lite"/>
    </source>
</evidence>
<evidence type="ECO:0000256" key="7">
    <source>
        <dbReference type="ARBA" id="ARBA00023128"/>
    </source>
</evidence>
<evidence type="ECO:0000256" key="5">
    <source>
        <dbReference type="ARBA" id="ARBA00022968"/>
    </source>
</evidence>
<keyword evidence="6 11" id="KW-1133">Transmembrane helix</keyword>
<dbReference type="PANTHER" id="PTHR15712:SF23">
    <property type="entry name" value="ARMADILLO REPEAT CONTAINING 10"/>
    <property type="match status" value="1"/>
</dbReference>
<feature type="region of interest" description="Disordered" evidence="10">
    <location>
        <begin position="331"/>
        <end position="365"/>
    </location>
</feature>
<feature type="region of interest" description="Disordered" evidence="10">
    <location>
        <begin position="181"/>
        <end position="301"/>
    </location>
</feature>
<feature type="compositionally biased region" description="Polar residues" evidence="10">
    <location>
        <begin position="262"/>
        <end position="301"/>
    </location>
</feature>
<keyword evidence="4 11" id="KW-0812">Transmembrane</keyword>
<feature type="region of interest" description="Disordered" evidence="10">
    <location>
        <begin position="425"/>
        <end position="446"/>
    </location>
</feature>
<dbReference type="SUPFAM" id="SSF48371">
    <property type="entry name" value="ARM repeat"/>
    <property type="match status" value="1"/>
</dbReference>
<feature type="region of interest" description="Disordered" evidence="10">
    <location>
        <begin position="97"/>
        <end position="120"/>
    </location>
</feature>
<evidence type="ECO:0000259" key="12">
    <source>
        <dbReference type="Pfam" id="PF04826"/>
    </source>
</evidence>
<evidence type="ECO:0000256" key="2">
    <source>
        <dbReference type="ARBA" id="ARBA00004325"/>
    </source>
</evidence>
<feature type="compositionally biased region" description="Polar residues" evidence="10">
    <location>
        <begin position="189"/>
        <end position="206"/>
    </location>
</feature>
<evidence type="ECO:0000256" key="8">
    <source>
        <dbReference type="ARBA" id="ARBA00023136"/>
    </source>
</evidence>
<dbReference type="OrthoDB" id="10017790at2759"/>
<keyword evidence="14" id="KW-1185">Reference proteome</keyword>
<dbReference type="PANTHER" id="PTHR15712">
    <property type="entry name" value="ARMADILLO REPEAT CONTAINING PROTEIN"/>
    <property type="match status" value="1"/>
</dbReference>
<comment type="subcellular location">
    <subcellularLocation>
        <location evidence="1">Membrane</location>
        <topology evidence="1">Single-pass membrane protein</topology>
    </subcellularLocation>
    <subcellularLocation>
        <location evidence="2">Mitochondrion membrane</location>
    </subcellularLocation>
</comment>
<dbReference type="InterPro" id="IPR051303">
    <property type="entry name" value="Armcx_regulator"/>
</dbReference>
<dbReference type="InterPro" id="IPR006911">
    <property type="entry name" value="ARM-rpt_dom"/>
</dbReference>
<dbReference type="GO" id="GO:0031966">
    <property type="term" value="C:mitochondrial membrane"/>
    <property type="evidence" value="ECO:0007669"/>
    <property type="project" value="UniProtKB-SubCell"/>
</dbReference>
<feature type="compositionally biased region" description="Acidic residues" evidence="10">
    <location>
        <begin position="221"/>
        <end position="236"/>
    </location>
</feature>
<sequence length="1013" mass="109070">MAPADSTRVVICIIALASVGLAFLLLRKYRRPKRPNRSRVAETSDGCQEETLTKQSASGSENTQTYSGRGDSRQGGNAVTSSQKLLASEKCSLSTSGTAIDTETKEEPFEVQDVSTSTGDTTTEEFVTVKEASPASSTVACVETKEELLVSKESQLKGEGSFINVDSQIAKSVESENYVPGLLPAGQGTEVSGSAEENVSGPTSEENAFGPTAESGGNEDLPNDFTEEDQDADTDSELGTGDEAVESDRPAAVVANEDKDSLQSNDVTNSDAQSFERISSYNEVTSLGESGQNEPGNNGQLPTDTGSTFPAFIIDAVSRPFNIENAGADDETVSSLSFGPVDSSKNVTPASEVEEEETDVTLNDGNHDTEEIQEIQESDYSMPSSFEPLSLALEGQRSVSFGPASSSIEVIQSADFAGDQMSHTVSDLGSKTTSASVDHTSFSEGPQEKLGNLLESTEIIEASLNNAVMADAPETTAALLNSETYCCVSQDSTRADNSMTSIEVIQPPSLDVNGADTLDKLPFLKMVSSDAFSNVQETSVEGADNSRSSVEVIQKSASESDSADEIRSASADARSKMSSPSNESFQSLEQFDGSTTSGSRQDFFSLSNSPELGGETLLDSISSNDQREEKKRLGSQSDSTSFDMDLDFSTATESPPERTPTNTPTWEIAAENPADDVQQSLESSSDGVMDGKEQEPQNFDAKTPTTQLTQKPQWMLGIDKNKITEAIEKAQSHPDKMEIGQLQILVEMLKQEDMIMDVLDTAVQCIIRVSAFTTNVEVLRVCQCPLQLTHLLQKFAPSVSKGQGSKDEKLLLNIARAINNLAMDLKSQSQLEGSIPVLTNLLLTEGISEDMTIASLQPLTNLSTTAAYHKHYTSIVQQLYAFLDTSHNTALRLQCLKVLVNLSLNGDIVPHLLAAKAPECLLELLDVNSGYDLLLRAVTFLANIMSIMIEKELTASSLPPDHKAPSPETLYSALFALDTRDVLRNKVFRLTRHQSQDVTYQATRLYNCITTLK</sequence>
<feature type="compositionally biased region" description="Polar residues" evidence="10">
    <location>
        <begin position="649"/>
        <end position="665"/>
    </location>
</feature>
<feature type="compositionally biased region" description="Polar residues" evidence="10">
    <location>
        <begin position="333"/>
        <end position="349"/>
    </location>
</feature>
<evidence type="ECO:0000313" key="14">
    <source>
        <dbReference type="Proteomes" id="UP000245119"/>
    </source>
</evidence>
<evidence type="ECO:0000256" key="1">
    <source>
        <dbReference type="ARBA" id="ARBA00004167"/>
    </source>
</evidence>
<comment type="caution">
    <text evidence="13">The sequence shown here is derived from an EMBL/GenBank/DDBJ whole genome shotgun (WGS) entry which is preliminary data.</text>
</comment>
<feature type="compositionally biased region" description="Polar residues" evidence="10">
    <location>
        <begin position="677"/>
        <end position="686"/>
    </location>
</feature>
<feature type="repeat" description="ARM" evidence="9">
    <location>
        <begin position="833"/>
        <end position="863"/>
    </location>
</feature>
<evidence type="ECO:0000256" key="3">
    <source>
        <dbReference type="ARBA" id="ARBA00010553"/>
    </source>
</evidence>
<dbReference type="InterPro" id="IPR011989">
    <property type="entry name" value="ARM-like"/>
</dbReference>
<accession>A0A2T7NVD9</accession>
<name>A0A2T7NVD9_POMCA</name>
<keyword evidence="5" id="KW-0735">Signal-anchor</keyword>
<evidence type="ECO:0000256" key="4">
    <source>
        <dbReference type="ARBA" id="ARBA00022692"/>
    </source>
</evidence>
<feature type="compositionally biased region" description="Polar residues" evidence="10">
    <location>
        <begin position="576"/>
        <end position="610"/>
    </location>
</feature>
<keyword evidence="7" id="KW-0496">Mitochondrion</keyword>
<keyword evidence="8 11" id="KW-0472">Membrane</keyword>
<evidence type="ECO:0000256" key="6">
    <source>
        <dbReference type="ARBA" id="ARBA00022989"/>
    </source>
</evidence>
<evidence type="ECO:0000256" key="11">
    <source>
        <dbReference type="SAM" id="Phobius"/>
    </source>
</evidence>
<dbReference type="EMBL" id="PZQS01000009">
    <property type="protein sequence ID" value="PVD25137.1"/>
    <property type="molecule type" value="Genomic_DNA"/>
</dbReference>
<feature type="domain" description="Armadillo repeat-containing" evidence="12">
    <location>
        <begin position="813"/>
        <end position="948"/>
    </location>
</feature>
<feature type="compositionally biased region" description="Polar residues" evidence="10">
    <location>
        <begin position="53"/>
        <end position="67"/>
    </location>
</feature>
<dbReference type="InterPro" id="IPR000225">
    <property type="entry name" value="Armadillo"/>
</dbReference>
<feature type="compositionally biased region" description="Polar residues" evidence="10">
    <location>
        <begin position="538"/>
        <end position="560"/>
    </location>
</feature>
<dbReference type="AlphaFoldDB" id="A0A2T7NVD9"/>
<feature type="region of interest" description="Disordered" evidence="10">
    <location>
        <begin position="538"/>
        <end position="706"/>
    </location>
</feature>
<comment type="similarity">
    <text evidence="3">Belongs to the eutherian X-chromosome-specific Armcx family.</text>
</comment>
<dbReference type="Pfam" id="PF04826">
    <property type="entry name" value="Arm_2"/>
    <property type="match status" value="1"/>
</dbReference>
<evidence type="ECO:0000313" key="13">
    <source>
        <dbReference type="EMBL" id="PVD25137.1"/>
    </source>
</evidence>
<protein>
    <recommendedName>
        <fullName evidence="12">Armadillo repeat-containing domain-containing protein</fullName>
    </recommendedName>
</protein>
<proteinExistence type="inferred from homology"/>
<organism evidence="13 14">
    <name type="scientific">Pomacea canaliculata</name>
    <name type="common">Golden apple snail</name>
    <dbReference type="NCBI Taxonomy" id="400727"/>
    <lineage>
        <taxon>Eukaryota</taxon>
        <taxon>Metazoa</taxon>
        <taxon>Spiralia</taxon>
        <taxon>Lophotrochozoa</taxon>
        <taxon>Mollusca</taxon>
        <taxon>Gastropoda</taxon>
        <taxon>Caenogastropoda</taxon>
        <taxon>Architaenioglossa</taxon>
        <taxon>Ampullarioidea</taxon>
        <taxon>Ampullariidae</taxon>
        <taxon>Pomacea</taxon>
    </lineage>
</organism>